<feature type="region of interest" description="Disordered" evidence="1">
    <location>
        <begin position="419"/>
        <end position="487"/>
    </location>
</feature>
<dbReference type="Proteomes" id="UP000565441">
    <property type="component" value="Unassembled WGS sequence"/>
</dbReference>
<evidence type="ECO:0000313" key="2">
    <source>
        <dbReference type="EMBL" id="KAF5378304.1"/>
    </source>
</evidence>
<dbReference type="OrthoDB" id="2521594at2759"/>
<evidence type="ECO:0000256" key="1">
    <source>
        <dbReference type="SAM" id="MobiDB-lite"/>
    </source>
</evidence>
<evidence type="ECO:0000313" key="3">
    <source>
        <dbReference type="Proteomes" id="UP000565441"/>
    </source>
</evidence>
<proteinExistence type="predicted"/>
<sequence length="661" mass="72490">MSSTTATAGELPDVRDEIEALLSWNPPRLIPVATKKTLSSTRPPSFYDKHFSQNLVLKRVERLPSLVPDLANNVDKVLHAASGTLPPSNGFITAERRTEDIGNLDVRVEDEKAVAEFYNQTTAKYCSPLASTLGLHPTASFSRWTSLLFWTQSVRSSGYAIMDGVLRFFGESGLQTREAIRAEIVKGMDSDKRRIFKEMRESSSPLATWEIKRLSAGPVEVMTAVRNLGKFSWTTCKVSNCLMESKHKKAIERVAQMLVGPDAKTPLWRIPDNLSGSHPDPGNRDEEIDMRPLTRSAVESGSSTLHQPPPSSLEHDSPTKEKGKKRKREDDDDDEADQDRHDITAHSLVQRAWAQAVRVDGTVIVLHSGNHELVCVRHRGSQTLYISDVIEPPTCVNPGYGKLHVGIYIAAIQDMMDRQQQQLSDDGDLIGGDDDEDDRGHNRGSGSGHNGSRGRRGGRRGRRGGHGRGKGKGGGFKGSAEKKDPTVDETAAFEKAIHAASNRNVVLLYLRYGVYDSPIPALFLRTTPSIIAPTRCPTAPLSPRSIHTYGREECLNVVLTSEIGQGATGTVHRGTLEPGISDGAIPLDVVVKLAFDIEQRDALKGEYDVYCCLRSKGILRGITTPLGFFDDSEGCACALVMPYAGVPLIAEPRRNLSISDW</sequence>
<dbReference type="EMBL" id="JAACJP010000020">
    <property type="protein sequence ID" value="KAF5378304.1"/>
    <property type="molecule type" value="Genomic_DNA"/>
</dbReference>
<feature type="compositionally biased region" description="Basic and acidic residues" evidence="1">
    <location>
        <begin position="281"/>
        <end position="292"/>
    </location>
</feature>
<keyword evidence="3" id="KW-1185">Reference proteome</keyword>
<name>A0A8H5H7T0_9AGAR</name>
<reference evidence="2 3" key="1">
    <citation type="journal article" date="2020" name="ISME J.">
        <title>Uncovering the hidden diversity of litter-decomposition mechanisms in mushroom-forming fungi.</title>
        <authorList>
            <person name="Floudas D."/>
            <person name="Bentzer J."/>
            <person name="Ahren D."/>
            <person name="Johansson T."/>
            <person name="Persson P."/>
            <person name="Tunlid A."/>
        </authorList>
    </citation>
    <scope>NUCLEOTIDE SEQUENCE [LARGE SCALE GENOMIC DNA]</scope>
    <source>
        <strain evidence="2 3">CBS 661.87</strain>
    </source>
</reference>
<feature type="compositionally biased region" description="Basic residues" evidence="1">
    <location>
        <begin position="452"/>
        <end position="471"/>
    </location>
</feature>
<feature type="region of interest" description="Disordered" evidence="1">
    <location>
        <begin position="265"/>
        <end position="343"/>
    </location>
</feature>
<organism evidence="2 3">
    <name type="scientific">Tricholomella constricta</name>
    <dbReference type="NCBI Taxonomy" id="117010"/>
    <lineage>
        <taxon>Eukaryota</taxon>
        <taxon>Fungi</taxon>
        <taxon>Dikarya</taxon>
        <taxon>Basidiomycota</taxon>
        <taxon>Agaricomycotina</taxon>
        <taxon>Agaricomycetes</taxon>
        <taxon>Agaricomycetidae</taxon>
        <taxon>Agaricales</taxon>
        <taxon>Tricholomatineae</taxon>
        <taxon>Lyophyllaceae</taxon>
        <taxon>Tricholomella</taxon>
    </lineage>
</organism>
<feature type="compositionally biased region" description="Polar residues" evidence="1">
    <location>
        <begin position="297"/>
        <end position="306"/>
    </location>
</feature>
<comment type="caution">
    <text evidence="2">The sequence shown here is derived from an EMBL/GenBank/DDBJ whole genome shotgun (WGS) entry which is preliminary data.</text>
</comment>
<dbReference type="AlphaFoldDB" id="A0A8H5H7T0"/>
<protein>
    <submittedName>
        <fullName evidence="2">Uncharacterized protein</fullName>
    </submittedName>
</protein>
<feature type="compositionally biased region" description="Acidic residues" evidence="1">
    <location>
        <begin position="425"/>
        <end position="437"/>
    </location>
</feature>
<gene>
    <name evidence="2" type="ORF">D9615_008753</name>
</gene>
<accession>A0A8H5H7T0</accession>